<dbReference type="PROSITE" id="PS50003">
    <property type="entry name" value="PH_DOMAIN"/>
    <property type="match status" value="1"/>
</dbReference>
<feature type="compositionally biased region" description="Low complexity" evidence="10">
    <location>
        <begin position="2396"/>
        <end position="2423"/>
    </location>
</feature>
<dbReference type="InterPro" id="IPR001715">
    <property type="entry name" value="CH_dom"/>
</dbReference>
<dbReference type="PANTHER" id="PTHR11915">
    <property type="entry name" value="SPECTRIN/FILAMIN RELATED CYTOSKELETAL PROTEIN"/>
    <property type="match status" value="1"/>
</dbReference>
<dbReference type="PIRSF" id="PIRSF002297">
    <property type="entry name" value="Spectrin_beta_subunit"/>
    <property type="match status" value="1"/>
</dbReference>
<dbReference type="FunFam" id="1.10.418.10:FF:000004">
    <property type="entry name" value="Spectrin beta chain"/>
    <property type="match status" value="1"/>
</dbReference>
<dbReference type="InterPro" id="IPR016343">
    <property type="entry name" value="Spectrin_bsu"/>
</dbReference>
<dbReference type="PRINTS" id="PR00683">
    <property type="entry name" value="SPECTRINPH"/>
</dbReference>
<feature type="region of interest" description="Disordered" evidence="10">
    <location>
        <begin position="2196"/>
        <end position="2258"/>
    </location>
</feature>
<dbReference type="SUPFAM" id="SSF47576">
    <property type="entry name" value="Calponin-homology domain, CH-domain"/>
    <property type="match status" value="1"/>
</dbReference>
<feature type="domain" description="Calponin-homology (CH)" evidence="12">
    <location>
        <begin position="79"/>
        <end position="183"/>
    </location>
</feature>
<dbReference type="PROSITE" id="PS00019">
    <property type="entry name" value="ACTININ_1"/>
    <property type="match status" value="1"/>
</dbReference>
<dbReference type="Pfam" id="PF00307">
    <property type="entry name" value="CH"/>
    <property type="match status" value="2"/>
</dbReference>
<dbReference type="GO" id="GO:0016020">
    <property type="term" value="C:membrane"/>
    <property type="evidence" value="ECO:0007669"/>
    <property type="project" value="UniProtKB-ARBA"/>
</dbReference>
<evidence type="ECO:0000256" key="10">
    <source>
        <dbReference type="SAM" id="MobiDB-lite"/>
    </source>
</evidence>
<reference evidence="13" key="1">
    <citation type="submission" date="2021-02" db="EMBL/GenBank/DDBJ databases">
        <authorList>
            <person name="Nowell W R."/>
        </authorList>
    </citation>
    <scope>NUCLEOTIDE SEQUENCE</scope>
</reference>
<feature type="domain" description="PH" evidence="11">
    <location>
        <begin position="2260"/>
        <end position="2369"/>
    </location>
</feature>
<dbReference type="FunFam" id="1.20.58.60:FF:000059">
    <property type="entry name" value="Spectrin beta chain"/>
    <property type="match status" value="1"/>
</dbReference>
<dbReference type="SUPFAM" id="SSF50729">
    <property type="entry name" value="PH domain-like"/>
    <property type="match status" value="1"/>
</dbReference>
<dbReference type="InterPro" id="IPR001605">
    <property type="entry name" value="PH_dom-spectrin-type"/>
</dbReference>
<evidence type="ECO:0000259" key="12">
    <source>
        <dbReference type="PROSITE" id="PS50021"/>
    </source>
</evidence>
<evidence type="ECO:0000259" key="11">
    <source>
        <dbReference type="PROSITE" id="PS50003"/>
    </source>
</evidence>
<dbReference type="PROSITE" id="PS00020">
    <property type="entry name" value="ACTININ_2"/>
    <property type="match status" value="1"/>
</dbReference>
<dbReference type="GO" id="GO:0051693">
    <property type="term" value="P:actin filament capping"/>
    <property type="evidence" value="ECO:0007669"/>
    <property type="project" value="UniProtKB-UniRule"/>
</dbReference>
<evidence type="ECO:0000313" key="14">
    <source>
        <dbReference type="Proteomes" id="UP000663889"/>
    </source>
</evidence>
<name>A0A815BZW9_9BILA</name>
<dbReference type="Proteomes" id="UP000663889">
    <property type="component" value="Unassembled WGS sequence"/>
</dbReference>
<keyword evidence="9" id="KW-0175">Coiled coil</keyword>
<dbReference type="GO" id="GO:0008091">
    <property type="term" value="C:spectrin"/>
    <property type="evidence" value="ECO:0007669"/>
    <property type="project" value="InterPro"/>
</dbReference>
<keyword evidence="5" id="KW-0677">Repeat</keyword>
<dbReference type="InterPro" id="IPR001589">
    <property type="entry name" value="Actinin_actin-bd_CS"/>
</dbReference>
<dbReference type="CDD" id="cd21246">
    <property type="entry name" value="CH_SPTB-like_rpt1"/>
    <property type="match status" value="1"/>
</dbReference>
<feature type="domain" description="Calponin-homology (CH)" evidence="12">
    <location>
        <begin position="198"/>
        <end position="304"/>
    </location>
</feature>
<evidence type="ECO:0000256" key="4">
    <source>
        <dbReference type="ARBA" id="ARBA00022490"/>
    </source>
</evidence>
<comment type="similarity">
    <text evidence="2 8">Belongs to the spectrin family.</text>
</comment>
<evidence type="ECO:0000256" key="9">
    <source>
        <dbReference type="SAM" id="Coils"/>
    </source>
</evidence>
<dbReference type="Pfam" id="PF00169">
    <property type="entry name" value="PH"/>
    <property type="match status" value="1"/>
</dbReference>
<dbReference type="FunFam" id="1.20.58.60:FF:000011">
    <property type="entry name" value="Spectrin beta chain"/>
    <property type="match status" value="1"/>
</dbReference>
<feature type="compositionally biased region" description="Basic residues" evidence="10">
    <location>
        <begin position="2460"/>
        <end position="2473"/>
    </location>
</feature>
<dbReference type="GO" id="GO:0005543">
    <property type="term" value="F:phospholipid binding"/>
    <property type="evidence" value="ECO:0007669"/>
    <property type="project" value="InterPro"/>
</dbReference>
<keyword evidence="6 8" id="KW-0009">Actin-binding</keyword>
<feature type="coiled-coil region" evidence="9">
    <location>
        <begin position="1590"/>
        <end position="1664"/>
    </location>
</feature>
<dbReference type="PROSITE" id="PS50021">
    <property type="entry name" value="CH"/>
    <property type="match status" value="2"/>
</dbReference>
<dbReference type="SMART" id="SM00033">
    <property type="entry name" value="CH"/>
    <property type="match status" value="2"/>
</dbReference>
<dbReference type="FunFam" id="1.20.58.60:FF:000172">
    <property type="entry name" value="Spectrin beta chain"/>
    <property type="match status" value="1"/>
</dbReference>
<dbReference type="GO" id="GO:0005200">
    <property type="term" value="F:structural constituent of cytoskeleton"/>
    <property type="evidence" value="ECO:0007669"/>
    <property type="project" value="UniProtKB-UniRule"/>
</dbReference>
<dbReference type="FunFam" id="1.20.58.60:FF:000019">
    <property type="entry name" value="Spectrin beta chain"/>
    <property type="match status" value="1"/>
</dbReference>
<dbReference type="Gene3D" id="1.20.58.60">
    <property type="match status" value="11"/>
</dbReference>
<dbReference type="InterPro" id="IPR011993">
    <property type="entry name" value="PH-like_dom_sf"/>
</dbReference>
<dbReference type="GO" id="GO:0003779">
    <property type="term" value="F:actin binding"/>
    <property type="evidence" value="ECO:0007669"/>
    <property type="project" value="UniProtKB-KW"/>
</dbReference>
<keyword evidence="4 8" id="KW-0963">Cytoplasm</keyword>
<feature type="coiled-coil region" evidence="9">
    <location>
        <begin position="1926"/>
        <end position="1967"/>
    </location>
</feature>
<dbReference type="EMBL" id="CAJNOU010001996">
    <property type="protein sequence ID" value="CAF1278603.1"/>
    <property type="molecule type" value="Genomic_DNA"/>
</dbReference>
<evidence type="ECO:0000256" key="6">
    <source>
        <dbReference type="ARBA" id="ARBA00023203"/>
    </source>
</evidence>
<gene>
    <name evidence="13" type="ORF">SEV965_LOCUS25135</name>
</gene>
<dbReference type="InterPro" id="IPR001849">
    <property type="entry name" value="PH_domain"/>
</dbReference>
<feature type="compositionally biased region" description="Polar residues" evidence="10">
    <location>
        <begin position="2424"/>
        <end position="2458"/>
    </location>
</feature>
<feature type="coiled-coil region" evidence="9">
    <location>
        <begin position="2129"/>
        <end position="2159"/>
    </location>
</feature>
<accession>A0A815BZW9</accession>
<dbReference type="FunFam" id="1.20.58.60:FF:000028">
    <property type="entry name" value="Spectrin beta chain"/>
    <property type="match status" value="1"/>
</dbReference>
<dbReference type="CDD" id="cd00176">
    <property type="entry name" value="SPEC"/>
    <property type="match status" value="10"/>
</dbReference>
<dbReference type="Gene3D" id="1.10.418.10">
    <property type="entry name" value="Calponin-like domain"/>
    <property type="match status" value="2"/>
</dbReference>
<dbReference type="FunFam" id="2.30.29.30:FF:000024">
    <property type="entry name" value="Spectrin beta chain"/>
    <property type="match status" value="1"/>
</dbReference>
<evidence type="ECO:0000256" key="5">
    <source>
        <dbReference type="ARBA" id="ARBA00022737"/>
    </source>
</evidence>
<keyword evidence="7 8" id="KW-0206">Cytoskeleton</keyword>
<dbReference type="Gene3D" id="2.30.29.30">
    <property type="entry name" value="Pleckstrin-homology domain (PH domain)/Phosphotyrosine-binding domain (PTB)"/>
    <property type="match status" value="1"/>
</dbReference>
<evidence type="ECO:0000313" key="13">
    <source>
        <dbReference type="EMBL" id="CAF1278603.1"/>
    </source>
</evidence>
<comment type="subcellular location">
    <subcellularLocation>
        <location evidence="1">Cytoplasm</location>
        <location evidence="1">Cytoskeleton</location>
    </subcellularLocation>
</comment>
<protein>
    <recommendedName>
        <fullName evidence="8">Spectrin beta chain</fullName>
    </recommendedName>
</protein>
<evidence type="ECO:0000256" key="1">
    <source>
        <dbReference type="ARBA" id="ARBA00004245"/>
    </source>
</evidence>
<dbReference type="CDD" id="cd10571">
    <property type="entry name" value="PH_beta_spectrin"/>
    <property type="match status" value="1"/>
</dbReference>
<evidence type="ECO:0000256" key="2">
    <source>
        <dbReference type="ARBA" id="ARBA00006826"/>
    </source>
</evidence>
<keyword evidence="3 8" id="KW-0117">Actin capping</keyword>
<dbReference type="SUPFAM" id="SSF46966">
    <property type="entry name" value="Spectrin repeat"/>
    <property type="match status" value="14"/>
</dbReference>
<dbReference type="Pfam" id="PF00435">
    <property type="entry name" value="Spectrin"/>
    <property type="match status" value="16"/>
</dbReference>
<evidence type="ECO:0000256" key="7">
    <source>
        <dbReference type="ARBA" id="ARBA00023212"/>
    </source>
</evidence>
<evidence type="ECO:0000256" key="3">
    <source>
        <dbReference type="ARBA" id="ARBA00022467"/>
    </source>
</evidence>
<proteinExistence type="inferred from homology"/>
<organism evidence="13 14">
    <name type="scientific">Rotaria sordida</name>
    <dbReference type="NCBI Taxonomy" id="392033"/>
    <lineage>
        <taxon>Eukaryota</taxon>
        <taxon>Metazoa</taxon>
        <taxon>Spiralia</taxon>
        <taxon>Gnathifera</taxon>
        <taxon>Rotifera</taxon>
        <taxon>Eurotatoria</taxon>
        <taxon>Bdelloidea</taxon>
        <taxon>Philodinida</taxon>
        <taxon>Philodinidae</taxon>
        <taxon>Rotaria</taxon>
    </lineage>
</organism>
<dbReference type="InterPro" id="IPR002017">
    <property type="entry name" value="Spectrin_repeat"/>
</dbReference>
<feature type="compositionally biased region" description="Polar residues" evidence="10">
    <location>
        <begin position="2237"/>
        <end position="2248"/>
    </location>
</feature>
<feature type="coiled-coil region" evidence="9">
    <location>
        <begin position="1023"/>
        <end position="1057"/>
    </location>
</feature>
<feature type="region of interest" description="Disordered" evidence="10">
    <location>
        <begin position="2386"/>
        <end position="2473"/>
    </location>
</feature>
<dbReference type="InterPro" id="IPR018159">
    <property type="entry name" value="Spectrin/alpha-actinin"/>
</dbReference>
<sequence>MVDTASYHQDQAYFDMSSATANGIQHPQTNGHDSQQDQNNFNIDQIAADFDLAGQDECNSSARMFERTRIQVLADERGHVQKKTFTKWVNSHLSRVGCRITDLYTDLADGRMLIRLLEILSGERLPKATRGKMRIHCLENVDKAIMFLQEQHVHLENIGAHDIVDGNSSLILGLIWTIILRFQIQDITIEEYESTETKSAKDALLLWCQMKTADYPNINVRNFTTSWKDGLAFCGLIHKHRPDLIPQFKTLTKDNPNHNLQLAFDICEKRLGISRLLDPEDINVEYIDEKSIITYIVTLYHYFSKMKNDSVQGRRLAKVIGSALDSEKMAHEYERLVSDLLSWIEQTIRSLNDRQFPNSLLRVQEKLVEFNRYRVMDKPARFAEKGNLEVLLFTLQSKERANQQIPYQPREGKMISDINRAWENLERAEHERELALREEILRQERLEQLATKFNRKAGLREKWLTDSEKLVASDQFGTDLTSVEAAFKKQEAIQTDIAAFEERLQNIMAIANELKTEDYHDYSTIEARKKNVEMHWEYLVSLVTKRRQCLELAYNLQRVFQEMQYIFEWITDLKWRLKSDDIEKYIMSADDLLQRHSLIEADIYIIDERLKRAITDADEYLNPDVNIDGYRPATPEEIEIRIHNLQKAYEELIELARKRRELLEQAKVLSKFYSDIGDAELWIDEKQQTMTSPDMGHDVNSTDSLLGKHKLVETDMTTRYNQLENLINQGETMIKHGHFAGKKIDERLDMLKLKWDNLIEMSSNRAQNLNQTHDYYQFFSDADDIDTWMLDMLKLVSSEDIGRDELSAQTLLKKHKDTQDLLDNYHKTIEGFKQNNLQTLSPEKQTLSDVQQRLQSIERRYTELLELSKLRKQKLHDAIALFRLLADADNVEAWIEEKERFLATLDPTQVNDIEELEVIKHRFDGFERDMNSTASKVAIVGHQARTLVQNDHPNSQEILDRINKLNHNWAQLRRLVDKKRDDLSSTFGVQTFHIECNETISWIQDKIRIVQSTEDLGRDLGGVMTMQRRLSGLERDMAAIQSKLDQLENEASTLERDHPDEVHDIRTKVGQINSVWYELKEILRRREESMGEAAELQKFLRDLDHFSAWLTRTQTSVASEDIPNTLNEAEQLLNQHQTIKEEIDRYGPDYAQMKEYGHRVIRDADTTDPQYIFLRERLNALDDGWNELDQMWHQKKNMLTEAMQYQMFVRDSNQAEILLNHQEAYLAREKEQKPKSFDDVEYLLKKHEDFVTTMTANEDKIQGVCSFAQRLCQENHYLGDRILSRASVINDRYAANRQTALEMQDKLHESLKYFQFIQDCDDLKEWLDMKSLQAQDDTYRDTANIHTKYLRHQAFQAEITSNKERLLALKRHAEQLQDEHPQQIDFNIIDQRINELDDSWLKLEEITREKGERLFDANRSKLFQQSITNLDEFMFNIEKHLYAGEPTTTTTTTTTATTTTATPTDLTDGQILTTLEPLENNLTATNLLLLKQTTIEEELLKRQQQVDELRIQAEKLKQLEPEKSEEIDTKRLQVEEKFSKLLLPLEQKKLRLEQQKHLHQYLRDIEDEQIWLSEKRHLLQTYADLIFNNKQQTLMNIQLLKRKNESLLKEIENHEQRLLEHLHKECQRISQDYPTRENEFHERLQQLSDNYIQLKETIKQRRINIELLENIYQYYYDLSEAEAWLGEQELYMMSEERGKDELSTQTFIRKQQTMEQTIENYSDILRELGDKAKNLILDLEQSNLSRDLINEHHDLINKRQTQLDKLYASLKDLSVERRQRLDETLKLYRLHREIDDLEQWISDRELIAGSHELGQDFEHVSMLLDRFAAFAQETEQIGNERLQHANEMIDLLIVNGHVDSAQIAELKDTLNESYQDLLEMIETRLQSLKASWELHKFLHDCKEILLAMQERKNAIPDEIGRDQQSVQQLLRKHQQFETELVLLAQDIQRIQQESKRLNGRYAGEKETEIKQKEIDVLTQWKLLQQFVDQRKRLLNDYEDLHRFFNLTRDLNMWMDVMIRQMNNSLKPRDVSGVDLLMNNHQSLKAEIDARQENFTMCINLGKDLINRRHARSSEVKDKCVQLSMLRDHLEDTWHERWEYLQVILEVYQFARDASIAETWLIAQESYLANEELGETLDQVENLIKRHEQFEKSLMAQEDRFNALRNLTTLEKKRQLPPSEPRQSRLPIYLEEFKTWEERDAERPSTSPDKSTKIKSTIIEEKTVTDSSGRPTTLPGKQRSSQEYESVSGKQRRSDSATRLPTIKEGFLSRKHEWEGHERKATHRAWEKFYCALTSNRLSFYKDSKHLKAGRTVSDDLIFDLSTNVSQATDYRKKPNVFRLKLTGGNEYLFHAKDDIEMNEWITSINNCISSLSTIPSTTITTAHMPSIALTSPPPAVTSSSSSSSSPKHQQQQQQQPVMTTSSSGVEMTQAPTSTEQKSRTLPLQSSTSVESGSTQQATSGKKKSGGFFSMKRK</sequence>
<dbReference type="SMART" id="SM00150">
    <property type="entry name" value="SPEC"/>
    <property type="match status" value="17"/>
</dbReference>
<dbReference type="SMART" id="SM00233">
    <property type="entry name" value="PH"/>
    <property type="match status" value="1"/>
</dbReference>
<evidence type="ECO:0000256" key="8">
    <source>
        <dbReference type="PIRNR" id="PIRNR002297"/>
    </source>
</evidence>
<dbReference type="InterPro" id="IPR036872">
    <property type="entry name" value="CH_dom_sf"/>
</dbReference>
<dbReference type="CDD" id="cd21248">
    <property type="entry name" value="CH_SPTB_like_rpt2"/>
    <property type="match status" value="1"/>
</dbReference>
<dbReference type="FunFam" id="1.10.418.10:FF:000001">
    <property type="entry name" value="Actinin alpha 1"/>
    <property type="match status" value="1"/>
</dbReference>
<comment type="caution">
    <text evidence="13">The sequence shown here is derived from an EMBL/GenBank/DDBJ whole genome shotgun (WGS) entry which is preliminary data.</text>
</comment>